<evidence type="ECO:0000313" key="2">
    <source>
        <dbReference type="Proteomes" id="UP000451233"/>
    </source>
</evidence>
<reference evidence="1 2" key="1">
    <citation type="submission" date="2019-11" db="EMBL/GenBank/DDBJ databases">
        <title>Pedobacter sp. HMF7056 Genome sequencing and assembly.</title>
        <authorList>
            <person name="Kang H."/>
            <person name="Kim H."/>
            <person name="Joh K."/>
        </authorList>
    </citation>
    <scope>NUCLEOTIDE SEQUENCE [LARGE SCALE GENOMIC DNA]</scope>
    <source>
        <strain evidence="1 2">HMF7056</strain>
    </source>
</reference>
<organism evidence="1 2">
    <name type="scientific">Hufsiella ginkgonis</name>
    <dbReference type="NCBI Taxonomy" id="2695274"/>
    <lineage>
        <taxon>Bacteria</taxon>
        <taxon>Pseudomonadati</taxon>
        <taxon>Bacteroidota</taxon>
        <taxon>Sphingobacteriia</taxon>
        <taxon>Sphingobacteriales</taxon>
        <taxon>Sphingobacteriaceae</taxon>
        <taxon>Hufsiella</taxon>
    </lineage>
</organism>
<dbReference type="PANTHER" id="PTHR21621:SF0">
    <property type="entry name" value="BETA-CITRYLGLUTAMATE SYNTHASE B-RELATED"/>
    <property type="match status" value="1"/>
</dbReference>
<protein>
    <submittedName>
        <fullName evidence="1">Grasp-with-spasm system ATP-grasp peptide maturase</fullName>
    </submittedName>
</protein>
<proteinExistence type="predicted"/>
<evidence type="ECO:0000313" key="1">
    <source>
        <dbReference type="EMBL" id="MXV13901.1"/>
    </source>
</evidence>
<dbReference type="PANTHER" id="PTHR21621">
    <property type="entry name" value="RIBOSOMAL PROTEIN S6 MODIFICATION PROTEIN"/>
    <property type="match status" value="1"/>
</dbReference>
<dbReference type="AlphaFoldDB" id="A0A7K1XSB5"/>
<dbReference type="EMBL" id="WVHS01000001">
    <property type="protein sequence ID" value="MXV13901.1"/>
    <property type="molecule type" value="Genomic_DNA"/>
</dbReference>
<name>A0A7K1XSB5_9SPHI</name>
<dbReference type="NCBIfam" id="TIGR04192">
    <property type="entry name" value="GRASP_w_spasm"/>
    <property type="match status" value="1"/>
</dbReference>
<dbReference type="InterPro" id="IPR026455">
    <property type="entry name" value="GRASP_w_spasm"/>
</dbReference>
<dbReference type="GO" id="GO:0018169">
    <property type="term" value="F:ribosomal S6-glutamic acid ligase activity"/>
    <property type="evidence" value="ECO:0007669"/>
    <property type="project" value="TreeGrafter"/>
</dbReference>
<dbReference type="SUPFAM" id="SSF56059">
    <property type="entry name" value="Glutathione synthetase ATP-binding domain-like"/>
    <property type="match status" value="1"/>
</dbReference>
<dbReference type="GO" id="GO:0005737">
    <property type="term" value="C:cytoplasm"/>
    <property type="evidence" value="ECO:0007669"/>
    <property type="project" value="TreeGrafter"/>
</dbReference>
<dbReference type="Proteomes" id="UP000451233">
    <property type="component" value="Unassembled WGS sequence"/>
</dbReference>
<gene>
    <name evidence="1" type="primary">gwsG</name>
    <name evidence="1" type="ORF">GS398_01185</name>
</gene>
<sequence length="325" mass="37876">MGILIISHNEDQSTCNVIGWIRHYNKSYHRINCQPSVEIHSMEIADQCRMLLRVGDQEIDINEIEAFWHRNGHITIDFPATLISDDFPYKKDLFSHFRNEKRKTSEYLHHQFRKKKSLGNYFQADLNKLIALEQARALSIPVPPTLVTTSKKTLVSFLTKYGKAICKPISDALMLTDIDEGTVAYYTNVLTDENVNSLGDHFPLSLFQQRIIKKYELRIFYLDGEFYSMAIFSQSDEQTMVDFRKYNHRKPNRTVPYSLPPDIQDKLRQLMKQLDLNIGSIDMAVTPENEYVFFEVNPVGQFGMTSFPCNYYLEKKIAQYLAQTI</sequence>
<dbReference type="Gene3D" id="3.30.470.20">
    <property type="entry name" value="ATP-grasp fold, B domain"/>
    <property type="match status" value="1"/>
</dbReference>
<accession>A0A7K1XSB5</accession>
<dbReference type="RefSeq" id="WP_160904925.1">
    <property type="nucleotide sequence ID" value="NZ_WVHS01000001.1"/>
</dbReference>
<dbReference type="GO" id="GO:0009432">
    <property type="term" value="P:SOS response"/>
    <property type="evidence" value="ECO:0007669"/>
    <property type="project" value="TreeGrafter"/>
</dbReference>
<comment type="caution">
    <text evidence="1">The sequence shown here is derived from an EMBL/GenBank/DDBJ whole genome shotgun (WGS) entry which is preliminary data.</text>
</comment>
<keyword evidence="2" id="KW-1185">Reference proteome</keyword>